<dbReference type="EMBL" id="PP931175">
    <property type="protein sequence ID" value="XCH45297.1"/>
    <property type="molecule type" value="Genomic_DNA"/>
</dbReference>
<proteinExistence type="predicted"/>
<protein>
    <submittedName>
        <fullName evidence="2">Uncharacterized protein</fullName>
    </submittedName>
</protein>
<sequence>MAERTPADQPPRAGRRTMTTSIAPPSFREPQRRTSSAEPIDEAPAIWPFSAKWWNAPRRACETNHAGRAHLILAEIRAPGTRRGRGRQGGRS</sequence>
<accession>A0AAU8GV16</accession>
<organism evidence="2">
    <name type="scientific">Pseudomonas phage PACT201</name>
    <dbReference type="NCBI Taxonomy" id="3230130"/>
    <lineage>
        <taxon>Viruses</taxon>
    </lineage>
</organism>
<name>A0AAU8GV16_9VIRU</name>
<reference evidence="2" key="1">
    <citation type="submission" date="2024-06" db="EMBL/GenBank/DDBJ databases">
        <authorList>
            <person name="Yerushalmy O."/>
            <person name="Alkalay-Oren S."/>
            <person name="Coppenhagn-Glazer S."/>
            <person name="Hazan R."/>
        </authorList>
    </citation>
    <scope>NUCLEOTIDE SEQUENCE</scope>
</reference>
<evidence type="ECO:0000313" key="2">
    <source>
        <dbReference type="EMBL" id="XCH45297.1"/>
    </source>
</evidence>
<evidence type="ECO:0000256" key="1">
    <source>
        <dbReference type="SAM" id="MobiDB-lite"/>
    </source>
</evidence>
<feature type="region of interest" description="Disordered" evidence="1">
    <location>
        <begin position="1"/>
        <end position="42"/>
    </location>
</feature>